<dbReference type="InterPro" id="IPR023158">
    <property type="entry name" value="YerB-like_sf"/>
</dbReference>
<organism evidence="3 4">
    <name type="scientific">Candidatus Woesebacteria bacterium RIFCSPHIGHO2_01_FULL_40_22</name>
    <dbReference type="NCBI Taxonomy" id="1802499"/>
    <lineage>
        <taxon>Bacteria</taxon>
        <taxon>Candidatus Woeseibacteriota</taxon>
    </lineage>
</organism>
<name>A0A1F7YKU9_9BACT</name>
<gene>
    <name evidence="3" type="ORF">A2628_03495</name>
</gene>
<dbReference type="EMBL" id="MGGL01000001">
    <property type="protein sequence ID" value="OGM27923.1"/>
    <property type="molecule type" value="Genomic_DNA"/>
</dbReference>
<evidence type="ECO:0008006" key="5">
    <source>
        <dbReference type="Google" id="ProtNLM"/>
    </source>
</evidence>
<feature type="domain" description="DUF3048" evidence="2">
    <location>
        <begin position="280"/>
        <end position="384"/>
    </location>
</feature>
<dbReference type="AlphaFoldDB" id="A0A1F7YKU9"/>
<dbReference type="SUPFAM" id="SSF159774">
    <property type="entry name" value="YerB-like"/>
    <property type="match status" value="1"/>
</dbReference>
<feature type="domain" description="DUF3048" evidence="1">
    <location>
        <begin position="77"/>
        <end position="236"/>
    </location>
</feature>
<proteinExistence type="predicted"/>
<sequence>MQVKSKSLLVLVSFLGLYLLATGVSWALFSYLREEPSVGNIKTTQEGRAKIDQGLPKTEECPINGAKYSKPEKAIWETRRPVAAMIENHADSRPPSGISKADIVYEAVAEGGITRFLSIFYCGASAEDVKIAPVRSARIYFIDWASEYGKNPIFMHVGGANDFGGTGATAKDARALESLQKIGWRVAGGNDFDTTFDSGYPVFWRNYERLDHAVATEHTMMASLDAAYTQAEKRGFGYKDTDGNTWSEDFTAWKFGDDRAVTEDTTDEIAFGFWDNKPDYDVSWKYDQGTNSYLRSNGGKSHIDLTTQKQLSAKNVVIQFVKEKGPIDANMHMFYTTTGNGNALIFQNGDVVEGSWEKKTTTNRTRFLDASGKEINFVRGSIWIEAVPTGNKISY</sequence>
<evidence type="ECO:0000259" key="2">
    <source>
        <dbReference type="Pfam" id="PF17479"/>
    </source>
</evidence>
<dbReference type="Proteomes" id="UP000179221">
    <property type="component" value="Unassembled WGS sequence"/>
</dbReference>
<evidence type="ECO:0000259" key="1">
    <source>
        <dbReference type="Pfam" id="PF11258"/>
    </source>
</evidence>
<reference evidence="3 4" key="1">
    <citation type="journal article" date="2016" name="Nat. Commun.">
        <title>Thousands of microbial genomes shed light on interconnected biogeochemical processes in an aquifer system.</title>
        <authorList>
            <person name="Anantharaman K."/>
            <person name="Brown C.T."/>
            <person name="Hug L.A."/>
            <person name="Sharon I."/>
            <person name="Castelle C.J."/>
            <person name="Probst A.J."/>
            <person name="Thomas B.C."/>
            <person name="Singh A."/>
            <person name="Wilkins M.J."/>
            <person name="Karaoz U."/>
            <person name="Brodie E.L."/>
            <person name="Williams K.H."/>
            <person name="Hubbard S.S."/>
            <person name="Banfield J.F."/>
        </authorList>
    </citation>
    <scope>NUCLEOTIDE SEQUENCE [LARGE SCALE GENOMIC DNA]</scope>
</reference>
<evidence type="ECO:0000313" key="3">
    <source>
        <dbReference type="EMBL" id="OGM27923.1"/>
    </source>
</evidence>
<dbReference type="Pfam" id="PF11258">
    <property type="entry name" value="DUF3048"/>
    <property type="match status" value="1"/>
</dbReference>
<comment type="caution">
    <text evidence="3">The sequence shown here is derived from an EMBL/GenBank/DDBJ whole genome shotgun (WGS) entry which is preliminary data.</text>
</comment>
<evidence type="ECO:0000313" key="4">
    <source>
        <dbReference type="Proteomes" id="UP000179221"/>
    </source>
</evidence>
<dbReference type="InterPro" id="IPR035328">
    <property type="entry name" value="DUF3048_C"/>
</dbReference>
<dbReference type="Gene3D" id="3.50.90.10">
    <property type="entry name" value="YerB-like"/>
    <property type="match status" value="1"/>
</dbReference>
<accession>A0A1F7YKU9</accession>
<protein>
    <recommendedName>
        <fullName evidence="5">DUF3048 domain-containing protein</fullName>
    </recommendedName>
</protein>
<dbReference type="Pfam" id="PF17479">
    <property type="entry name" value="DUF3048_C"/>
    <property type="match status" value="1"/>
</dbReference>
<dbReference type="InterPro" id="IPR021416">
    <property type="entry name" value="DUF3048_N"/>
</dbReference>